<feature type="region of interest" description="Disordered" evidence="4">
    <location>
        <begin position="376"/>
        <end position="401"/>
    </location>
</feature>
<dbReference type="InterPro" id="IPR058624">
    <property type="entry name" value="MdtA-like_HH"/>
</dbReference>
<accession>A0A9W6FV93</accession>
<evidence type="ECO:0000259" key="6">
    <source>
        <dbReference type="Pfam" id="PF25917"/>
    </source>
</evidence>
<evidence type="ECO:0000259" key="5">
    <source>
        <dbReference type="Pfam" id="PF25876"/>
    </source>
</evidence>
<dbReference type="SUPFAM" id="SSF111369">
    <property type="entry name" value="HlyD-like secretion proteins"/>
    <property type="match status" value="1"/>
</dbReference>
<keyword evidence="10" id="KW-1185">Reference proteome</keyword>
<evidence type="ECO:0000313" key="10">
    <source>
        <dbReference type="Proteomes" id="UP001144372"/>
    </source>
</evidence>
<dbReference type="PROSITE" id="PS51257">
    <property type="entry name" value="PROKAR_LIPOPROTEIN"/>
    <property type="match status" value="1"/>
</dbReference>
<feature type="domain" description="Multidrug resistance protein MdtA-like barrel-sandwich hybrid" evidence="6">
    <location>
        <begin position="70"/>
        <end position="211"/>
    </location>
</feature>
<dbReference type="Pfam" id="PF25917">
    <property type="entry name" value="BSH_RND"/>
    <property type="match status" value="1"/>
</dbReference>
<feature type="compositionally biased region" description="Basic and acidic residues" evidence="4">
    <location>
        <begin position="389"/>
        <end position="401"/>
    </location>
</feature>
<feature type="domain" description="Multidrug resistance protein MdtA-like alpha-helical hairpin" evidence="5">
    <location>
        <begin position="113"/>
        <end position="180"/>
    </location>
</feature>
<feature type="coiled-coil region" evidence="3">
    <location>
        <begin position="111"/>
        <end position="176"/>
    </location>
</feature>
<gene>
    <name evidence="9" type="ORF">DAMNIGENAA_28950</name>
</gene>
<evidence type="ECO:0000256" key="1">
    <source>
        <dbReference type="ARBA" id="ARBA00004196"/>
    </source>
</evidence>
<evidence type="ECO:0000259" key="8">
    <source>
        <dbReference type="Pfam" id="PF25967"/>
    </source>
</evidence>
<dbReference type="GO" id="GO:0005886">
    <property type="term" value="C:plasma membrane"/>
    <property type="evidence" value="ECO:0007669"/>
    <property type="project" value="TreeGrafter"/>
</dbReference>
<dbReference type="AlphaFoldDB" id="A0A9W6FV93"/>
<feature type="domain" description="Multidrug resistance protein MdtA-like C-terminal permuted SH3" evidence="8">
    <location>
        <begin position="316"/>
        <end position="376"/>
    </location>
</feature>
<dbReference type="NCBIfam" id="TIGR01730">
    <property type="entry name" value="RND_mfp"/>
    <property type="match status" value="1"/>
</dbReference>
<keyword evidence="3" id="KW-0175">Coiled coil</keyword>
<name>A0A9W6FV93_9BACT</name>
<dbReference type="Gene3D" id="1.10.287.470">
    <property type="entry name" value="Helix hairpin bin"/>
    <property type="match status" value="1"/>
</dbReference>
<comment type="similarity">
    <text evidence="2">Belongs to the membrane fusion protein (MFP) (TC 8.A.1) family.</text>
</comment>
<dbReference type="FunFam" id="2.40.420.20:FF:000001">
    <property type="entry name" value="Efflux RND transporter periplasmic adaptor subunit"/>
    <property type="match status" value="1"/>
</dbReference>
<dbReference type="PANTHER" id="PTHR30158:SF24">
    <property type="entry name" value="HLYD FAMILY SECRETION PROTEIN"/>
    <property type="match status" value="1"/>
</dbReference>
<dbReference type="GO" id="GO:0022857">
    <property type="term" value="F:transmembrane transporter activity"/>
    <property type="evidence" value="ECO:0007669"/>
    <property type="project" value="InterPro"/>
</dbReference>
<dbReference type="Pfam" id="PF25967">
    <property type="entry name" value="RND-MFP_C"/>
    <property type="match status" value="1"/>
</dbReference>
<dbReference type="GO" id="GO:0030313">
    <property type="term" value="C:cell envelope"/>
    <property type="evidence" value="ECO:0007669"/>
    <property type="project" value="UniProtKB-SubCell"/>
</dbReference>
<dbReference type="Proteomes" id="UP001144372">
    <property type="component" value="Unassembled WGS sequence"/>
</dbReference>
<feature type="domain" description="Multidrug resistance protein MdtA-like beta-barrel" evidence="7">
    <location>
        <begin position="217"/>
        <end position="311"/>
    </location>
</feature>
<comment type="subcellular location">
    <subcellularLocation>
        <location evidence="1">Cell envelope</location>
    </subcellularLocation>
</comment>
<comment type="caution">
    <text evidence="9">The sequence shown here is derived from an EMBL/GenBank/DDBJ whole genome shotgun (WGS) entry which is preliminary data.</text>
</comment>
<evidence type="ECO:0000259" key="7">
    <source>
        <dbReference type="Pfam" id="PF25944"/>
    </source>
</evidence>
<dbReference type="GO" id="GO:0046677">
    <property type="term" value="P:response to antibiotic"/>
    <property type="evidence" value="ECO:0007669"/>
    <property type="project" value="TreeGrafter"/>
</dbReference>
<dbReference type="InterPro" id="IPR058626">
    <property type="entry name" value="MdtA-like_b-barrel"/>
</dbReference>
<proteinExistence type="inferred from homology"/>
<dbReference type="Pfam" id="PF25876">
    <property type="entry name" value="HH_MFP_RND"/>
    <property type="match status" value="1"/>
</dbReference>
<dbReference type="InterPro" id="IPR006143">
    <property type="entry name" value="RND_pump_MFP"/>
</dbReference>
<dbReference type="Gene3D" id="2.40.420.20">
    <property type="match status" value="1"/>
</dbReference>
<protein>
    <submittedName>
        <fullName evidence="9">MexE family multidrug efflux RND transporter periplasmic adaptor subunit</fullName>
    </submittedName>
</protein>
<dbReference type="Gene3D" id="2.40.30.170">
    <property type="match status" value="1"/>
</dbReference>
<dbReference type="EMBL" id="BSDR01000001">
    <property type="protein sequence ID" value="GLI35462.1"/>
    <property type="molecule type" value="Genomic_DNA"/>
</dbReference>
<dbReference type="Pfam" id="PF25944">
    <property type="entry name" value="Beta-barrel_RND"/>
    <property type="match status" value="1"/>
</dbReference>
<evidence type="ECO:0000256" key="2">
    <source>
        <dbReference type="ARBA" id="ARBA00009477"/>
    </source>
</evidence>
<reference evidence="9" key="1">
    <citation type="submission" date="2022-12" db="EMBL/GenBank/DDBJ databases">
        <title>Reference genome sequencing for broad-spectrum identification of bacterial and archaeal isolates by mass spectrometry.</title>
        <authorList>
            <person name="Sekiguchi Y."/>
            <person name="Tourlousse D.M."/>
        </authorList>
    </citation>
    <scope>NUCLEOTIDE SEQUENCE</scope>
    <source>
        <strain evidence="9">ASRB1</strain>
    </source>
</reference>
<dbReference type="InterPro" id="IPR058625">
    <property type="entry name" value="MdtA-like_BSH"/>
</dbReference>
<dbReference type="PANTHER" id="PTHR30158">
    <property type="entry name" value="ACRA/E-RELATED COMPONENT OF DRUG EFFLUX TRANSPORTER"/>
    <property type="match status" value="1"/>
</dbReference>
<evidence type="ECO:0000256" key="3">
    <source>
        <dbReference type="SAM" id="Coils"/>
    </source>
</evidence>
<organism evidence="9 10">
    <name type="scientific">Desulforhabdus amnigena</name>
    <dbReference type="NCBI Taxonomy" id="40218"/>
    <lineage>
        <taxon>Bacteria</taxon>
        <taxon>Pseudomonadati</taxon>
        <taxon>Thermodesulfobacteriota</taxon>
        <taxon>Syntrophobacteria</taxon>
        <taxon>Syntrophobacterales</taxon>
        <taxon>Syntrophobacteraceae</taxon>
        <taxon>Desulforhabdus</taxon>
    </lineage>
</organism>
<evidence type="ECO:0000256" key="4">
    <source>
        <dbReference type="SAM" id="MobiDB-lite"/>
    </source>
</evidence>
<dbReference type="InterPro" id="IPR058627">
    <property type="entry name" value="MdtA-like_C"/>
</dbReference>
<dbReference type="Gene3D" id="2.40.50.100">
    <property type="match status" value="1"/>
</dbReference>
<sequence>MCMTNRIRHEFSTSLAAWAWLISLVLLVAACSSQENKYVPPPPPEVNVTRPIQKAVTEYLDLTGNLQAYEKVDLVARVEGFLKSIEFKDGDVVDKGQLLFVIEPQPYEARVQLAQANVEQQKATMDRAQQEYARQLRLIKQNATSQSEVEKWQSESDAAKAALNQAQANLKLAQINLGYTRITAPFKGRIGRRLEDPGNLVGSGSPTKLATLYRLDPIYAYFTLNERDLARLLAQTWQAGEPNRRDKPVPVFLSIEGEKGYPYEGYIDFASTEVDQTTGTLLLRGVFPNPVMNNVPALLPGMYAAVRIPVAVDKKALLIPEVALGINQGRHYVLVVNNENVVEQRTVQLGRQVDDLRVIEEGLKKEERVVVYGAQRARPGAKVTPVESSNEKQTEKKEDAS</sequence>
<evidence type="ECO:0000313" key="9">
    <source>
        <dbReference type="EMBL" id="GLI35462.1"/>
    </source>
</evidence>